<comment type="caution">
    <text evidence="2">The sequence shown here is derived from an EMBL/GenBank/DDBJ whole genome shotgun (WGS) entry which is preliminary data.</text>
</comment>
<accession>A0ABR1W5K7</accession>
<evidence type="ECO:0000256" key="1">
    <source>
        <dbReference type="SAM" id="MobiDB-lite"/>
    </source>
</evidence>
<feature type="region of interest" description="Disordered" evidence="1">
    <location>
        <begin position="47"/>
        <end position="94"/>
    </location>
</feature>
<dbReference type="Proteomes" id="UP001480595">
    <property type="component" value="Unassembled WGS sequence"/>
</dbReference>
<dbReference type="EMBL" id="JAQQWL010000003">
    <property type="protein sequence ID" value="KAK8078790.1"/>
    <property type="molecule type" value="Genomic_DNA"/>
</dbReference>
<sequence length="122" mass="13419">MHCAVTKRQKGSLHRSLGVIGRMVLHLGGRLIANPDNSQIRWERTGARRNNEKEGRRALGDGGPALNLGQKRQRVVSSRDYFPPGGGEEPCQYPRRLLGMKYPGPQRQLAAATAYADGGKKT</sequence>
<evidence type="ECO:0000313" key="2">
    <source>
        <dbReference type="EMBL" id="KAK8078790.1"/>
    </source>
</evidence>
<protein>
    <submittedName>
        <fullName evidence="2">Uncharacterized protein</fullName>
    </submittedName>
</protein>
<name>A0ABR1W5K7_9PEZI</name>
<reference evidence="2 3" key="1">
    <citation type="submission" date="2023-01" db="EMBL/GenBank/DDBJ databases">
        <title>Analysis of 21 Apiospora genomes using comparative genomics revels a genus with tremendous synthesis potential of carbohydrate active enzymes and secondary metabolites.</title>
        <authorList>
            <person name="Sorensen T."/>
        </authorList>
    </citation>
    <scope>NUCLEOTIDE SEQUENCE [LARGE SCALE GENOMIC DNA]</scope>
    <source>
        <strain evidence="2 3">CBS 135458</strain>
    </source>
</reference>
<keyword evidence="3" id="KW-1185">Reference proteome</keyword>
<gene>
    <name evidence="2" type="ORF">PG994_002597</name>
</gene>
<proteinExistence type="predicted"/>
<feature type="compositionally biased region" description="Basic and acidic residues" evidence="1">
    <location>
        <begin position="47"/>
        <end position="59"/>
    </location>
</feature>
<dbReference type="GeneID" id="92087069"/>
<dbReference type="RefSeq" id="XP_066719861.1">
    <property type="nucleotide sequence ID" value="XM_066854006.1"/>
</dbReference>
<evidence type="ECO:0000313" key="3">
    <source>
        <dbReference type="Proteomes" id="UP001480595"/>
    </source>
</evidence>
<organism evidence="2 3">
    <name type="scientific">Apiospora phragmitis</name>
    <dbReference type="NCBI Taxonomy" id="2905665"/>
    <lineage>
        <taxon>Eukaryota</taxon>
        <taxon>Fungi</taxon>
        <taxon>Dikarya</taxon>
        <taxon>Ascomycota</taxon>
        <taxon>Pezizomycotina</taxon>
        <taxon>Sordariomycetes</taxon>
        <taxon>Xylariomycetidae</taxon>
        <taxon>Amphisphaeriales</taxon>
        <taxon>Apiosporaceae</taxon>
        <taxon>Apiospora</taxon>
    </lineage>
</organism>